<reference evidence="2" key="1">
    <citation type="journal article" date="2012" name="Science">
        <title>The Paleozoic origin of enzymatic lignin decomposition reconstructed from 31 fungal genomes.</title>
        <authorList>
            <person name="Floudas D."/>
            <person name="Binder M."/>
            <person name="Riley R."/>
            <person name="Barry K."/>
            <person name="Blanchette R.A."/>
            <person name="Henrissat B."/>
            <person name="Martinez A.T."/>
            <person name="Otillar R."/>
            <person name="Spatafora J.W."/>
            <person name="Yadav J.S."/>
            <person name="Aerts A."/>
            <person name="Benoit I."/>
            <person name="Boyd A."/>
            <person name="Carlson A."/>
            <person name="Copeland A."/>
            <person name="Coutinho P.M."/>
            <person name="de Vries R.P."/>
            <person name="Ferreira P."/>
            <person name="Findley K."/>
            <person name="Foster B."/>
            <person name="Gaskell J."/>
            <person name="Glotzer D."/>
            <person name="Gorecki P."/>
            <person name="Heitman J."/>
            <person name="Hesse C."/>
            <person name="Hori C."/>
            <person name="Igarashi K."/>
            <person name="Jurgens J.A."/>
            <person name="Kallen N."/>
            <person name="Kersten P."/>
            <person name="Kohler A."/>
            <person name="Kuees U."/>
            <person name="Kumar T.K.A."/>
            <person name="Kuo A."/>
            <person name="LaButti K."/>
            <person name="Larrondo L.F."/>
            <person name="Lindquist E."/>
            <person name="Ling A."/>
            <person name="Lombard V."/>
            <person name="Lucas S."/>
            <person name="Lundell T."/>
            <person name="Martin R."/>
            <person name="McLaughlin D.J."/>
            <person name="Morgenstern I."/>
            <person name="Morin E."/>
            <person name="Murat C."/>
            <person name="Nagy L.G."/>
            <person name="Nolan M."/>
            <person name="Ohm R.A."/>
            <person name="Patyshakuliyeva A."/>
            <person name="Rokas A."/>
            <person name="Ruiz-Duenas F.J."/>
            <person name="Sabat G."/>
            <person name="Salamov A."/>
            <person name="Samejima M."/>
            <person name="Schmutz J."/>
            <person name="Slot J.C."/>
            <person name="St John F."/>
            <person name="Stenlid J."/>
            <person name="Sun H."/>
            <person name="Sun S."/>
            <person name="Syed K."/>
            <person name="Tsang A."/>
            <person name="Wiebenga A."/>
            <person name="Young D."/>
            <person name="Pisabarro A."/>
            <person name="Eastwood D.C."/>
            <person name="Martin F."/>
            <person name="Cullen D."/>
            <person name="Grigoriev I.V."/>
            <person name="Hibbett D.S."/>
        </authorList>
    </citation>
    <scope>NUCLEOTIDE SEQUENCE [LARGE SCALE GENOMIC DNA]</scope>
    <source>
        <strain evidence="2">RWD-64-598 SS2</strain>
    </source>
</reference>
<keyword evidence="2" id="KW-1185">Reference proteome</keyword>
<dbReference type="RefSeq" id="XP_007775485.1">
    <property type="nucleotide sequence ID" value="XM_007777295.1"/>
</dbReference>
<dbReference type="eggNOG" id="ENOG502S5AR">
    <property type="taxonomic scope" value="Eukaryota"/>
</dbReference>
<evidence type="ECO:0000313" key="2">
    <source>
        <dbReference type="Proteomes" id="UP000053558"/>
    </source>
</evidence>
<organism evidence="1 2">
    <name type="scientific">Coniophora puteana (strain RWD-64-598)</name>
    <name type="common">Brown rot fungus</name>
    <dbReference type="NCBI Taxonomy" id="741705"/>
    <lineage>
        <taxon>Eukaryota</taxon>
        <taxon>Fungi</taxon>
        <taxon>Dikarya</taxon>
        <taxon>Basidiomycota</taxon>
        <taxon>Agaricomycotina</taxon>
        <taxon>Agaricomycetes</taxon>
        <taxon>Agaricomycetidae</taxon>
        <taxon>Boletales</taxon>
        <taxon>Coniophorineae</taxon>
        <taxon>Coniophoraceae</taxon>
        <taxon>Coniophora</taxon>
    </lineage>
</organism>
<dbReference type="AlphaFoldDB" id="R7SHC7"/>
<accession>R7SHC7</accession>
<gene>
    <name evidence="1" type="ORF">CONPUDRAFT_170174</name>
</gene>
<protein>
    <submittedName>
        <fullName evidence="1">Uncharacterized protein</fullName>
    </submittedName>
</protein>
<dbReference type="OrthoDB" id="2932645at2759"/>
<evidence type="ECO:0000313" key="1">
    <source>
        <dbReference type="EMBL" id="EIW74474.1"/>
    </source>
</evidence>
<dbReference type="Proteomes" id="UP000053558">
    <property type="component" value="Unassembled WGS sequence"/>
</dbReference>
<proteinExistence type="predicted"/>
<dbReference type="KEGG" id="cput:CONPUDRAFT_170174"/>
<sequence length="280" mass="30432">MMDSEKDVLAAVFEQCGKCGGSILRVIATLSHVAESCGITNVQIESLLHICYFACRELRPSGDDSSGLKTAFLSIVQGDGDFVRGDLCDDPFAIVGQRILGPIALVRLLAVLAQRNALGGIQTLRKAPQGLSASTSLEHIQQITHPDIIRRIIKVSHLRMNERMRKGRKYSTNEEGCEDFPYACVAFQSVAELAAALLALDMYTGGVYTDAIRGARKQLVVALGNASQMALNLRRYQQALVLARCSVNEAEKASVDDNIEPSITEKNKCRMDQAYAGLGL</sequence>
<name>R7SHC7_CONPW</name>
<dbReference type="GeneID" id="19206400"/>
<dbReference type="EMBL" id="JH711592">
    <property type="protein sequence ID" value="EIW74474.1"/>
    <property type="molecule type" value="Genomic_DNA"/>
</dbReference>